<dbReference type="Pfam" id="PF00535">
    <property type="entry name" value="Glycos_transf_2"/>
    <property type="match status" value="1"/>
</dbReference>
<dbReference type="RefSeq" id="WP_344827629.1">
    <property type="nucleotide sequence ID" value="NZ_BAABEZ010000024.1"/>
</dbReference>
<protein>
    <recommendedName>
        <fullName evidence="3">Glycosyltransferase 2-like domain-containing protein</fullName>
    </recommendedName>
</protein>
<evidence type="ECO:0000313" key="4">
    <source>
        <dbReference type="EMBL" id="GAA4457675.1"/>
    </source>
</evidence>
<sequence length="347" mass="38909">MAALVSIIIPFYNQEQYLGRAVASVLAQSYTAIELLLVDDGSTDLSHGIAAACAERDTRVRVISCAHHSIGKARNTGIRHATGVYLSFLDSDDELEPNAIEHLMKHATATKADAVVGSFTMCRTDATVLQVNKINRLPQRVSAQEAIALLLRGQIASVVWAKLFRTDLARKQLFPEGILFEDGPFLLSCFDTCTSGTAFCEESIVRHYCRPGSETRKLTSVKRIADTYAAFRLSWDYILQPERNEPLQILLFAYYQKAFLNNLVMLVMDRKKGGEQDLQRAYRQYTELFFEARKAAGLPSGPRTLLDAAVMRMYRWLGWPLMYRLLPLLNAKTFRKITAIRDSGASG</sequence>
<keyword evidence="5" id="KW-1185">Reference proteome</keyword>
<dbReference type="SUPFAM" id="SSF53448">
    <property type="entry name" value="Nucleotide-diphospho-sugar transferases"/>
    <property type="match status" value="1"/>
</dbReference>
<dbReference type="Gene3D" id="3.90.550.10">
    <property type="entry name" value="Spore Coat Polysaccharide Biosynthesis Protein SpsA, Chain A"/>
    <property type="match status" value="1"/>
</dbReference>
<dbReference type="InterPro" id="IPR001173">
    <property type="entry name" value="Glyco_trans_2-like"/>
</dbReference>
<evidence type="ECO:0000313" key="5">
    <source>
        <dbReference type="Proteomes" id="UP001501410"/>
    </source>
</evidence>
<organism evidence="4 5">
    <name type="scientific">Rurimicrobium arvi</name>
    <dbReference type="NCBI Taxonomy" id="2049916"/>
    <lineage>
        <taxon>Bacteria</taxon>
        <taxon>Pseudomonadati</taxon>
        <taxon>Bacteroidota</taxon>
        <taxon>Chitinophagia</taxon>
        <taxon>Chitinophagales</taxon>
        <taxon>Chitinophagaceae</taxon>
        <taxon>Rurimicrobium</taxon>
    </lineage>
</organism>
<dbReference type="PANTHER" id="PTHR22916">
    <property type="entry name" value="GLYCOSYLTRANSFERASE"/>
    <property type="match status" value="1"/>
</dbReference>
<dbReference type="InterPro" id="IPR029044">
    <property type="entry name" value="Nucleotide-diphossugar_trans"/>
</dbReference>
<accession>A0ABP8MXC1</accession>
<evidence type="ECO:0000259" key="3">
    <source>
        <dbReference type="Pfam" id="PF00535"/>
    </source>
</evidence>
<dbReference type="PANTHER" id="PTHR22916:SF51">
    <property type="entry name" value="GLYCOSYLTRANSFERASE EPSH-RELATED"/>
    <property type="match status" value="1"/>
</dbReference>
<reference evidence="5" key="1">
    <citation type="journal article" date="2019" name="Int. J. Syst. Evol. Microbiol.">
        <title>The Global Catalogue of Microorganisms (GCM) 10K type strain sequencing project: providing services to taxonomists for standard genome sequencing and annotation.</title>
        <authorList>
            <consortium name="The Broad Institute Genomics Platform"/>
            <consortium name="The Broad Institute Genome Sequencing Center for Infectious Disease"/>
            <person name="Wu L."/>
            <person name="Ma J."/>
        </authorList>
    </citation>
    <scope>NUCLEOTIDE SEQUENCE [LARGE SCALE GENOMIC DNA]</scope>
    <source>
        <strain evidence="5">JCM 31921</strain>
    </source>
</reference>
<comment type="caution">
    <text evidence="4">The sequence shown here is derived from an EMBL/GenBank/DDBJ whole genome shotgun (WGS) entry which is preliminary data.</text>
</comment>
<name>A0ABP8MXC1_9BACT</name>
<evidence type="ECO:0000256" key="1">
    <source>
        <dbReference type="ARBA" id="ARBA00022676"/>
    </source>
</evidence>
<keyword evidence="2" id="KW-0808">Transferase</keyword>
<dbReference type="EMBL" id="BAABEZ010000024">
    <property type="protein sequence ID" value="GAA4457675.1"/>
    <property type="molecule type" value="Genomic_DNA"/>
</dbReference>
<evidence type="ECO:0000256" key="2">
    <source>
        <dbReference type="ARBA" id="ARBA00022679"/>
    </source>
</evidence>
<feature type="domain" description="Glycosyltransferase 2-like" evidence="3">
    <location>
        <begin position="6"/>
        <end position="132"/>
    </location>
</feature>
<dbReference type="CDD" id="cd00761">
    <property type="entry name" value="Glyco_tranf_GTA_type"/>
    <property type="match status" value="1"/>
</dbReference>
<keyword evidence="1" id="KW-0328">Glycosyltransferase</keyword>
<proteinExistence type="predicted"/>
<dbReference type="Proteomes" id="UP001501410">
    <property type="component" value="Unassembled WGS sequence"/>
</dbReference>
<gene>
    <name evidence="4" type="ORF">GCM10023092_24750</name>
</gene>